<evidence type="ECO:0000256" key="4">
    <source>
        <dbReference type="ARBA" id="ARBA00022807"/>
    </source>
</evidence>
<dbReference type="RefSeq" id="XP_001033008.1">
    <property type="nucleotide sequence ID" value="XM_001033008.1"/>
</dbReference>
<accession>I7MGN1</accession>
<evidence type="ECO:0000256" key="3">
    <source>
        <dbReference type="ARBA" id="ARBA00022801"/>
    </source>
</evidence>
<sequence>MGNVCCTQSEIAKDAFVTNTLQPNEEQNIHNIASGDEQDIIINSRNDAINFYLSSFVQNDDQNMNQQNVIQVDSSTTEEGEVKISTIQIKQTLFLNNIKMDLDSIKAHYLISNQKYEDHNFLPNINSITANPDQFPISKKVNWKRIEQIISQAEVKVFQGKIEPDDIYQGQLGDCYFLSALSSLAEEPDLISRLFEIVEYNPRGYYIVWLNHDGFWKQVVIDDYFPCLNNLPAFSKSHDNEIWVMILEKAYANLFKSYHNISAGLPELAVSDLTGSPFEWIFTKNVEETWNFIFSKVEDEKVNTKVKYILNAGSNSDPKGGIEVKDNTGIISGHAYAVLDAKVVMSRDGQERILQLRNPWGKGEWQGAWSDKSDKWTPELKKECNLSNKNDGLFWMSIEDFCLKYSSISCNYVYVHNLYNAIKIDFMNQRNYAVINFKSVRNSNNGYIQYHQKDQKNFKNIDDNYDYSQVRMIIFRGTPNNIISYVGQVTSYARNGFIKVNLQNKGEYFAIVQVNWEQSLTRELAISSYTEKEIYFDDKNIQYTDELSFIDDCLAKIPPKKSGEEYVYKNDSQIFRYTNSSFGYFYYVYVNQSTTTTFQEHLTMSKLEHLEICPPYKDSYSFEVELKPQTQKVVKYKILPEGEGNYQYHFKFTNRFILSKEDLIERIIESQSNKKARKIKGVETQVYFYSMFHGDGLAFYYQNDTQHTYYEQLKLALTNLKSEDNLDFTQIVNIKIPPKSGKLLKFKEINEEYKASYKISYAAYFKD</sequence>
<feature type="active site" evidence="5 6">
    <location>
        <position position="358"/>
    </location>
</feature>
<evidence type="ECO:0000313" key="8">
    <source>
        <dbReference type="EMBL" id="EAR85345.1"/>
    </source>
</evidence>
<feature type="active site" evidence="5 6">
    <location>
        <position position="175"/>
    </location>
</feature>
<gene>
    <name evidence="8" type="ORF">TTHERM_00471200</name>
</gene>
<dbReference type="InParanoid" id="I7MGN1"/>
<keyword evidence="9" id="KW-1185">Reference proteome</keyword>
<dbReference type="InterPro" id="IPR038765">
    <property type="entry name" value="Papain-like_cys_pep_sf"/>
</dbReference>
<keyword evidence="4 6" id="KW-0788">Thiol protease</keyword>
<dbReference type="AlphaFoldDB" id="I7MGN1"/>
<evidence type="ECO:0000256" key="5">
    <source>
        <dbReference type="PIRSR" id="PIRSR622684-1"/>
    </source>
</evidence>
<dbReference type="OMA" id="LCINGEW"/>
<dbReference type="eggNOG" id="KOG0045">
    <property type="taxonomic scope" value="Eukaryota"/>
</dbReference>
<evidence type="ECO:0000259" key="7">
    <source>
        <dbReference type="PROSITE" id="PS50203"/>
    </source>
</evidence>
<dbReference type="PROSITE" id="PS50203">
    <property type="entry name" value="CALPAIN_CAT"/>
    <property type="match status" value="1"/>
</dbReference>
<dbReference type="GO" id="GO:0004198">
    <property type="term" value="F:calcium-dependent cysteine-type endopeptidase activity"/>
    <property type="evidence" value="ECO:0007669"/>
    <property type="project" value="InterPro"/>
</dbReference>
<dbReference type="OrthoDB" id="268518at2759"/>
<evidence type="ECO:0000256" key="1">
    <source>
        <dbReference type="ARBA" id="ARBA00007623"/>
    </source>
</evidence>
<dbReference type="Proteomes" id="UP000009168">
    <property type="component" value="Unassembled WGS sequence"/>
</dbReference>
<evidence type="ECO:0000256" key="6">
    <source>
        <dbReference type="PROSITE-ProRule" id="PRU00239"/>
    </source>
</evidence>
<dbReference type="SMART" id="SM00230">
    <property type="entry name" value="CysPc"/>
    <property type="match status" value="1"/>
</dbReference>
<dbReference type="PANTHER" id="PTHR10183">
    <property type="entry name" value="CALPAIN"/>
    <property type="match status" value="1"/>
</dbReference>
<dbReference type="GeneID" id="7840971"/>
<dbReference type="EMBL" id="GG662622">
    <property type="protein sequence ID" value="EAR85345.1"/>
    <property type="molecule type" value="Genomic_DNA"/>
</dbReference>
<dbReference type="CDD" id="cd00044">
    <property type="entry name" value="CysPc"/>
    <property type="match status" value="1"/>
</dbReference>
<protein>
    <submittedName>
        <fullName evidence="8">Calpain family cysteine protease</fullName>
    </submittedName>
</protein>
<keyword evidence="2 6" id="KW-0645">Protease</keyword>
<evidence type="ECO:0000256" key="2">
    <source>
        <dbReference type="ARBA" id="ARBA00022670"/>
    </source>
</evidence>
<dbReference type="InterPro" id="IPR001300">
    <property type="entry name" value="Peptidase_C2_calpain_cat"/>
</dbReference>
<evidence type="ECO:0000313" key="9">
    <source>
        <dbReference type="Proteomes" id="UP000009168"/>
    </source>
</evidence>
<organism evidence="8 9">
    <name type="scientific">Tetrahymena thermophila (strain SB210)</name>
    <dbReference type="NCBI Taxonomy" id="312017"/>
    <lineage>
        <taxon>Eukaryota</taxon>
        <taxon>Sar</taxon>
        <taxon>Alveolata</taxon>
        <taxon>Ciliophora</taxon>
        <taxon>Intramacronucleata</taxon>
        <taxon>Oligohymenophorea</taxon>
        <taxon>Hymenostomatida</taxon>
        <taxon>Tetrahymenina</taxon>
        <taxon>Tetrahymenidae</taxon>
        <taxon>Tetrahymena</taxon>
    </lineage>
</organism>
<feature type="active site" evidence="5 6">
    <location>
        <position position="334"/>
    </location>
</feature>
<dbReference type="SMR" id="I7MGN1"/>
<proteinExistence type="inferred from homology"/>
<dbReference type="Pfam" id="PF00648">
    <property type="entry name" value="Peptidase_C2"/>
    <property type="match status" value="1"/>
</dbReference>
<dbReference type="InterPro" id="IPR022684">
    <property type="entry name" value="Calpain_cysteine_protease"/>
</dbReference>
<dbReference type="InterPro" id="IPR000169">
    <property type="entry name" value="Pept_cys_AS"/>
</dbReference>
<feature type="domain" description="Calpain catalytic" evidence="7">
    <location>
        <begin position="115"/>
        <end position="414"/>
    </location>
</feature>
<dbReference type="SUPFAM" id="SSF54001">
    <property type="entry name" value="Cysteine proteinases"/>
    <property type="match status" value="1"/>
</dbReference>
<keyword evidence="3 6" id="KW-0378">Hydrolase</keyword>
<comment type="similarity">
    <text evidence="1">Belongs to the peptidase C2 family.</text>
</comment>
<dbReference type="Gene3D" id="3.90.70.10">
    <property type="entry name" value="Cysteine proteinases"/>
    <property type="match status" value="1"/>
</dbReference>
<dbReference type="PROSITE" id="PS00139">
    <property type="entry name" value="THIOL_PROTEASE_CYS"/>
    <property type="match status" value="1"/>
</dbReference>
<dbReference type="KEGG" id="tet:TTHERM_00471200"/>
<dbReference type="HOGENOM" id="CLU_379703_0_0_1"/>
<dbReference type="PANTHER" id="PTHR10183:SF379">
    <property type="entry name" value="CALPAIN-5"/>
    <property type="match status" value="1"/>
</dbReference>
<dbReference type="GO" id="GO:0006508">
    <property type="term" value="P:proteolysis"/>
    <property type="evidence" value="ECO:0007669"/>
    <property type="project" value="UniProtKB-KW"/>
</dbReference>
<dbReference type="PRINTS" id="PR00704">
    <property type="entry name" value="CALPAIN"/>
</dbReference>
<reference evidence="9" key="1">
    <citation type="journal article" date="2006" name="PLoS Biol.">
        <title>Macronuclear genome sequence of the ciliate Tetrahymena thermophila, a model eukaryote.</title>
        <authorList>
            <person name="Eisen J.A."/>
            <person name="Coyne R.S."/>
            <person name="Wu M."/>
            <person name="Wu D."/>
            <person name="Thiagarajan M."/>
            <person name="Wortman J.R."/>
            <person name="Badger J.H."/>
            <person name="Ren Q."/>
            <person name="Amedeo P."/>
            <person name="Jones K.M."/>
            <person name="Tallon L.J."/>
            <person name="Delcher A.L."/>
            <person name="Salzberg S.L."/>
            <person name="Silva J.C."/>
            <person name="Haas B.J."/>
            <person name="Majoros W.H."/>
            <person name="Farzad M."/>
            <person name="Carlton J.M."/>
            <person name="Smith R.K. Jr."/>
            <person name="Garg J."/>
            <person name="Pearlman R.E."/>
            <person name="Karrer K.M."/>
            <person name="Sun L."/>
            <person name="Manning G."/>
            <person name="Elde N.C."/>
            <person name="Turkewitz A.P."/>
            <person name="Asai D.J."/>
            <person name="Wilkes D.E."/>
            <person name="Wang Y."/>
            <person name="Cai H."/>
            <person name="Collins K."/>
            <person name="Stewart B.A."/>
            <person name="Lee S.R."/>
            <person name="Wilamowska K."/>
            <person name="Weinberg Z."/>
            <person name="Ruzzo W.L."/>
            <person name="Wloga D."/>
            <person name="Gaertig J."/>
            <person name="Frankel J."/>
            <person name="Tsao C.-C."/>
            <person name="Gorovsky M.A."/>
            <person name="Keeling P.J."/>
            <person name="Waller R.F."/>
            <person name="Patron N.J."/>
            <person name="Cherry J.M."/>
            <person name="Stover N.A."/>
            <person name="Krieger C.J."/>
            <person name="del Toro C."/>
            <person name="Ryder H.F."/>
            <person name="Williamson S.C."/>
            <person name="Barbeau R.A."/>
            <person name="Hamilton E.P."/>
            <person name="Orias E."/>
        </authorList>
    </citation>
    <scope>NUCLEOTIDE SEQUENCE [LARGE SCALE GENOMIC DNA]</scope>
    <source>
        <strain evidence="9">SB210</strain>
    </source>
</reference>
<name>I7MGN1_TETTS</name>